<dbReference type="Proteomes" id="UP001320119">
    <property type="component" value="Chromosome"/>
</dbReference>
<evidence type="ECO:0000259" key="3">
    <source>
        <dbReference type="Pfam" id="PF00188"/>
    </source>
</evidence>
<evidence type="ECO:0000256" key="1">
    <source>
        <dbReference type="ARBA" id="ARBA00022729"/>
    </source>
</evidence>
<dbReference type="Gene3D" id="3.40.33.10">
    <property type="entry name" value="CAP"/>
    <property type="match status" value="1"/>
</dbReference>
<dbReference type="CDD" id="cd05379">
    <property type="entry name" value="CAP_bacterial"/>
    <property type="match status" value="1"/>
</dbReference>
<evidence type="ECO:0000313" key="5">
    <source>
        <dbReference type="EMBL" id="BCD96330.1"/>
    </source>
</evidence>
<accession>A0AAN2BIU1</accession>
<evidence type="ECO:0000259" key="4">
    <source>
        <dbReference type="Pfam" id="PF13205"/>
    </source>
</evidence>
<dbReference type="PANTHER" id="PTHR31157">
    <property type="entry name" value="SCP DOMAIN-CONTAINING PROTEIN"/>
    <property type="match status" value="1"/>
</dbReference>
<dbReference type="Pfam" id="PF00188">
    <property type="entry name" value="CAP"/>
    <property type="match status" value="1"/>
</dbReference>
<dbReference type="InterPro" id="IPR032812">
    <property type="entry name" value="SbsA_Ig"/>
</dbReference>
<dbReference type="AlphaFoldDB" id="A0AAN2BIU1"/>
<organism evidence="5 6">
    <name type="scientific">Marinagarivorans cellulosilyticus</name>
    <dbReference type="NCBI Taxonomy" id="2721545"/>
    <lineage>
        <taxon>Bacteria</taxon>
        <taxon>Pseudomonadati</taxon>
        <taxon>Pseudomonadota</taxon>
        <taxon>Gammaproteobacteria</taxon>
        <taxon>Cellvibrionales</taxon>
        <taxon>Cellvibrionaceae</taxon>
        <taxon>Marinagarivorans</taxon>
    </lineage>
</organism>
<feature type="chain" id="PRO_5042839281" description="SbsA Ig-like domain-containing protein" evidence="2">
    <location>
        <begin position="25"/>
        <end position="291"/>
    </location>
</feature>
<dbReference type="InterPro" id="IPR035940">
    <property type="entry name" value="CAP_sf"/>
</dbReference>
<name>A0AAN2BIU1_9GAMM</name>
<dbReference type="PANTHER" id="PTHR31157:SF1">
    <property type="entry name" value="SCP DOMAIN-CONTAINING PROTEIN"/>
    <property type="match status" value="1"/>
</dbReference>
<dbReference type="RefSeq" id="WP_236985831.1">
    <property type="nucleotide sequence ID" value="NZ_AP023086.1"/>
</dbReference>
<gene>
    <name evidence="5" type="ORF">MARGE09_P0530</name>
</gene>
<evidence type="ECO:0000313" key="6">
    <source>
        <dbReference type="Proteomes" id="UP001320119"/>
    </source>
</evidence>
<dbReference type="Pfam" id="PF13205">
    <property type="entry name" value="Big_5"/>
    <property type="match status" value="1"/>
</dbReference>
<proteinExistence type="predicted"/>
<reference evidence="5 6" key="1">
    <citation type="journal article" date="2022" name="IScience">
        <title>An ultrasensitive nanofiber-based assay for enzymatic hydrolysis and deep-sea microbial degradation of cellulose.</title>
        <authorList>
            <person name="Tsudome M."/>
            <person name="Tachioka M."/>
            <person name="Miyazaki M."/>
            <person name="Uchimura K."/>
            <person name="Tsuda M."/>
            <person name="Takaki Y."/>
            <person name="Deguchi S."/>
        </authorList>
    </citation>
    <scope>NUCLEOTIDE SEQUENCE [LARGE SCALE GENOMIC DNA]</scope>
    <source>
        <strain evidence="5 6">GE09</strain>
    </source>
</reference>
<protein>
    <recommendedName>
        <fullName evidence="7">SbsA Ig-like domain-containing protein</fullName>
    </recommendedName>
</protein>
<feature type="domain" description="SbsA Ig-like" evidence="4">
    <location>
        <begin position="43"/>
        <end position="136"/>
    </location>
</feature>
<keyword evidence="6" id="KW-1185">Reference proteome</keyword>
<evidence type="ECO:0008006" key="7">
    <source>
        <dbReference type="Google" id="ProtNLM"/>
    </source>
</evidence>
<dbReference type="KEGG" id="marq:MARGE09_P0530"/>
<evidence type="ECO:0000256" key="2">
    <source>
        <dbReference type="SAM" id="SignalP"/>
    </source>
</evidence>
<dbReference type="EMBL" id="AP023086">
    <property type="protein sequence ID" value="BCD96330.1"/>
    <property type="molecule type" value="Genomic_DNA"/>
</dbReference>
<feature type="signal peptide" evidence="2">
    <location>
        <begin position="1"/>
        <end position="24"/>
    </location>
</feature>
<sequence>MLFPSCKAVAFRCGVLGLSIFMLAGCEEASRQDTAELADDEIEVSPKAQSSNVALVSSVKVRFASGVAVAGDSSELKVLLDGKEVDGVVTYSERQHQLTFQPREALKPDTRYTVQMADVLAYDGAVVPAQQWAFNTTGAVGMTAQWVLDSCMSSDDIALLAAINNERESGVGCSGLPVSPAPALSWHCDLAGVAYEHSADLARMGVVGDVSSSGKGVVERVSEAGVVWRGVAENTLVTEGEGALVAMDAALSNFTQCENLLNPALTHIGVASAPSLAGAEHQFWVQLLVQQ</sequence>
<dbReference type="PROSITE" id="PS51257">
    <property type="entry name" value="PROKAR_LIPOPROTEIN"/>
    <property type="match status" value="1"/>
</dbReference>
<feature type="domain" description="SCP" evidence="3">
    <location>
        <begin position="160"/>
        <end position="286"/>
    </location>
</feature>
<dbReference type="Gene3D" id="2.60.40.3710">
    <property type="match status" value="1"/>
</dbReference>
<keyword evidence="1 2" id="KW-0732">Signal</keyword>
<dbReference type="InterPro" id="IPR014044">
    <property type="entry name" value="CAP_dom"/>
</dbReference>